<dbReference type="Gene3D" id="3.30.720.90">
    <property type="match status" value="1"/>
</dbReference>
<proteinExistence type="inferred from homology"/>
<comment type="caution">
    <text evidence="6">The sequence shown here is derived from an EMBL/GenBank/DDBJ whole genome shotgun (WGS) entry which is preliminary data.</text>
</comment>
<evidence type="ECO:0000313" key="7">
    <source>
        <dbReference type="Proteomes" id="UP001206925"/>
    </source>
</evidence>
<dbReference type="Proteomes" id="UP001206925">
    <property type="component" value="Unassembled WGS sequence"/>
</dbReference>
<comment type="similarity">
    <text evidence="1 4">Belongs to the eukaryotic ribosomal protein eL38 family.</text>
</comment>
<dbReference type="AlphaFoldDB" id="A0AAD5CHS7"/>
<organism evidence="6 7">
    <name type="scientific">Ambrosia artemisiifolia</name>
    <name type="common">Common ragweed</name>
    <dbReference type="NCBI Taxonomy" id="4212"/>
    <lineage>
        <taxon>Eukaryota</taxon>
        <taxon>Viridiplantae</taxon>
        <taxon>Streptophyta</taxon>
        <taxon>Embryophyta</taxon>
        <taxon>Tracheophyta</taxon>
        <taxon>Spermatophyta</taxon>
        <taxon>Magnoliopsida</taxon>
        <taxon>eudicotyledons</taxon>
        <taxon>Gunneridae</taxon>
        <taxon>Pentapetalae</taxon>
        <taxon>asterids</taxon>
        <taxon>campanulids</taxon>
        <taxon>Asterales</taxon>
        <taxon>Asteraceae</taxon>
        <taxon>Asteroideae</taxon>
        <taxon>Heliantheae alliance</taxon>
        <taxon>Heliantheae</taxon>
        <taxon>Ambrosia</taxon>
    </lineage>
</organism>
<dbReference type="GO" id="GO:0003735">
    <property type="term" value="F:structural constituent of ribosome"/>
    <property type="evidence" value="ECO:0007669"/>
    <property type="project" value="InterPro"/>
</dbReference>
<dbReference type="InterPro" id="IPR002675">
    <property type="entry name" value="Ribosomal_eL38"/>
</dbReference>
<keyword evidence="5" id="KW-1133">Transmembrane helix</keyword>
<protein>
    <submittedName>
        <fullName evidence="6">Uncharacterized protein</fullName>
    </submittedName>
</protein>
<dbReference type="GO" id="GO:0022618">
    <property type="term" value="P:protein-RNA complex assembly"/>
    <property type="evidence" value="ECO:0007669"/>
    <property type="project" value="TreeGrafter"/>
</dbReference>
<dbReference type="Pfam" id="PF01781">
    <property type="entry name" value="Ribosomal_L38e"/>
    <property type="match status" value="1"/>
</dbReference>
<keyword evidence="2 4" id="KW-0689">Ribosomal protein</keyword>
<name>A0AAD5CHS7_AMBAR</name>
<dbReference type="EMBL" id="JAMZMK010008087">
    <property type="protein sequence ID" value="KAI7742028.1"/>
    <property type="molecule type" value="Genomic_DNA"/>
</dbReference>
<keyword evidence="7" id="KW-1185">Reference proteome</keyword>
<evidence type="ECO:0000256" key="5">
    <source>
        <dbReference type="SAM" id="Phobius"/>
    </source>
</evidence>
<keyword evidence="5" id="KW-0472">Membrane</keyword>
<dbReference type="PANTHER" id="PTHR10965">
    <property type="entry name" value="60S RIBOSOMAL PROTEIN L38"/>
    <property type="match status" value="1"/>
</dbReference>
<sequence>MVSIWSTFRSVFAFHSIYCRQFFFIQESRDSISTGQVSEEQHSMAHIHWNDHMNPMWFDMVVIQVVGDGSWLLVLEGFTLVVVYVAMRKDIYSETETKQVSTVQINIKRTNDIGFKFKVRYSKYLYTLCVHDKEKADKLKQILHLGLYASILFSI</sequence>
<dbReference type="GO" id="GO:0006412">
    <property type="term" value="P:translation"/>
    <property type="evidence" value="ECO:0007669"/>
    <property type="project" value="InterPro"/>
</dbReference>
<accession>A0AAD5CHS7</accession>
<reference evidence="6" key="1">
    <citation type="submission" date="2022-06" db="EMBL/GenBank/DDBJ databases">
        <title>Uncovering the hologenomic basis of an extraordinary plant invasion.</title>
        <authorList>
            <person name="Bieker V.C."/>
            <person name="Martin M.D."/>
            <person name="Gilbert T."/>
            <person name="Hodgins K."/>
            <person name="Battlay P."/>
            <person name="Petersen B."/>
            <person name="Wilson J."/>
        </authorList>
    </citation>
    <scope>NUCLEOTIDE SEQUENCE</scope>
    <source>
        <strain evidence="6">AA19_3_7</strain>
        <tissue evidence="6">Leaf</tissue>
    </source>
</reference>
<evidence type="ECO:0000256" key="3">
    <source>
        <dbReference type="ARBA" id="ARBA00023274"/>
    </source>
</evidence>
<gene>
    <name evidence="6" type="ORF">M8C21_029289</name>
</gene>
<evidence type="ECO:0000256" key="1">
    <source>
        <dbReference type="ARBA" id="ARBA00007803"/>
    </source>
</evidence>
<dbReference type="GO" id="GO:0022625">
    <property type="term" value="C:cytosolic large ribosomal subunit"/>
    <property type="evidence" value="ECO:0007669"/>
    <property type="project" value="TreeGrafter"/>
</dbReference>
<evidence type="ECO:0000256" key="2">
    <source>
        <dbReference type="ARBA" id="ARBA00022980"/>
    </source>
</evidence>
<keyword evidence="5" id="KW-0812">Transmembrane</keyword>
<dbReference type="PANTHER" id="PTHR10965:SF0">
    <property type="entry name" value="LARGE RIBOSOMAL SUBUNIT PROTEIN EL38"/>
    <property type="match status" value="1"/>
</dbReference>
<evidence type="ECO:0000256" key="4">
    <source>
        <dbReference type="RuleBase" id="RU003445"/>
    </source>
</evidence>
<evidence type="ECO:0000313" key="6">
    <source>
        <dbReference type="EMBL" id="KAI7742028.1"/>
    </source>
</evidence>
<dbReference type="InterPro" id="IPR038464">
    <property type="entry name" value="Ribosomal_eL38_sf"/>
</dbReference>
<keyword evidence="3 4" id="KW-0687">Ribonucleoprotein</keyword>
<feature type="transmembrane region" description="Helical" evidence="5">
    <location>
        <begin position="61"/>
        <end position="86"/>
    </location>
</feature>